<reference evidence="2" key="1">
    <citation type="journal article" date="2005" name="Environ. Microbiol.">
        <title>Genetic and functional properties of uncultivated thermophilic crenarchaeotes from a subsurface gold mine as revealed by analysis of genome fragments.</title>
        <authorList>
            <person name="Nunoura T."/>
            <person name="Hirayama H."/>
            <person name="Takami H."/>
            <person name="Oida H."/>
            <person name="Nishi S."/>
            <person name="Shimamura S."/>
            <person name="Suzuki Y."/>
            <person name="Inagaki F."/>
            <person name="Takai K."/>
            <person name="Nealson K.H."/>
            <person name="Horikoshi K."/>
        </authorList>
    </citation>
    <scope>NUCLEOTIDE SEQUENCE</scope>
</reference>
<name>H5SJP4_9BACT</name>
<proteinExistence type="predicted"/>
<keyword evidence="1" id="KW-0472">Membrane</keyword>
<evidence type="ECO:0000313" key="2">
    <source>
        <dbReference type="EMBL" id="BAL56380.1"/>
    </source>
</evidence>
<protein>
    <submittedName>
        <fullName evidence="2">Hypothetical conserved protein</fullName>
    </submittedName>
</protein>
<accession>H5SJP4</accession>
<gene>
    <name evidence="2" type="ORF">HGMM_F37F03C03</name>
</gene>
<reference evidence="2" key="2">
    <citation type="journal article" date="2012" name="PLoS ONE">
        <title>A Deeply Branching Thermophilic Bacterium with an Ancient Acetyl-CoA Pathway Dominates a Subsurface Ecosystem.</title>
        <authorList>
            <person name="Takami H."/>
            <person name="Noguchi H."/>
            <person name="Takaki Y."/>
            <person name="Uchiyama I."/>
            <person name="Toyoda A."/>
            <person name="Nishi S."/>
            <person name="Chee G.-J."/>
            <person name="Arai W."/>
            <person name="Nunoura T."/>
            <person name="Itoh T."/>
            <person name="Hattori M."/>
            <person name="Takai K."/>
        </authorList>
    </citation>
    <scope>NUCLEOTIDE SEQUENCE</scope>
</reference>
<organism evidence="2">
    <name type="scientific">uncultured Planctomycetota bacterium</name>
    <dbReference type="NCBI Taxonomy" id="120965"/>
    <lineage>
        <taxon>Bacteria</taxon>
        <taxon>Pseudomonadati</taxon>
        <taxon>Planctomycetota</taxon>
        <taxon>environmental samples</taxon>
    </lineage>
</organism>
<sequence length="103" mass="10592">MVAQPAQAQVLVGEKRPTGGVGGSVAALVLGIIGMVAWCLPILGFPVNLIGLILGCVYVRHAEGRGMAVAGIVLSTIGLILTVINAILGAMLAWQWQNIQPGH</sequence>
<keyword evidence="1" id="KW-0812">Transmembrane</keyword>
<dbReference type="AlphaFoldDB" id="H5SJP4"/>
<evidence type="ECO:0000256" key="1">
    <source>
        <dbReference type="SAM" id="Phobius"/>
    </source>
</evidence>
<feature type="transmembrane region" description="Helical" evidence="1">
    <location>
        <begin position="26"/>
        <end position="59"/>
    </location>
</feature>
<dbReference type="EMBL" id="AP011746">
    <property type="protein sequence ID" value="BAL56380.1"/>
    <property type="molecule type" value="Genomic_DNA"/>
</dbReference>
<feature type="transmembrane region" description="Helical" evidence="1">
    <location>
        <begin position="71"/>
        <end position="94"/>
    </location>
</feature>
<keyword evidence="1" id="KW-1133">Transmembrane helix</keyword>